<dbReference type="Proteomes" id="UP001162740">
    <property type="component" value="Plasmid pGD02.2.1"/>
</dbReference>
<proteinExistence type="predicted"/>
<evidence type="ECO:0000259" key="6">
    <source>
        <dbReference type="PROSITE" id="PS50850"/>
    </source>
</evidence>
<dbReference type="InterPro" id="IPR020846">
    <property type="entry name" value="MFS_dom"/>
</dbReference>
<keyword evidence="4 5" id="KW-0472">Membrane</keyword>
<dbReference type="InterPro" id="IPR036259">
    <property type="entry name" value="MFS_trans_sf"/>
</dbReference>
<comment type="subcellular location">
    <subcellularLocation>
        <location evidence="1">Cell membrane</location>
        <topology evidence="1">Multi-pass membrane protein</topology>
    </subcellularLocation>
</comment>
<accession>A0AA46X179</accession>
<reference evidence="7 8" key="1">
    <citation type="journal article" date="2021" name="Front. Microbiol.">
        <title>Bacterial Transformation of Aromatic Monomers in Softwood Black Liquor.</title>
        <authorList>
            <person name="Navas L.E."/>
            <person name="Dexter G."/>
            <person name="Liu J."/>
            <person name="Levy-Booth D."/>
            <person name="Cho M."/>
            <person name="Jang S.K."/>
            <person name="Mansfield S.D."/>
            <person name="Renneckar S."/>
            <person name="Mohn W.W."/>
            <person name="Eltis L.D."/>
        </authorList>
    </citation>
    <scope>NUCLEOTIDE SEQUENCE [LARGE SCALE GENOMIC DNA]</scope>
    <source>
        <strain evidence="7 8">GD02</strain>
    </source>
</reference>
<evidence type="ECO:0000256" key="1">
    <source>
        <dbReference type="ARBA" id="ARBA00004651"/>
    </source>
</evidence>
<evidence type="ECO:0000256" key="4">
    <source>
        <dbReference type="ARBA" id="ARBA00023136"/>
    </source>
</evidence>
<dbReference type="GO" id="GO:0046943">
    <property type="term" value="F:carboxylic acid transmembrane transporter activity"/>
    <property type="evidence" value="ECO:0007669"/>
    <property type="project" value="TreeGrafter"/>
</dbReference>
<dbReference type="PROSITE" id="PS50850">
    <property type="entry name" value="MFS"/>
    <property type="match status" value="1"/>
</dbReference>
<dbReference type="Pfam" id="PF07690">
    <property type="entry name" value="MFS_1"/>
    <property type="match status" value="1"/>
</dbReference>
<feature type="transmembrane region" description="Helical" evidence="5">
    <location>
        <begin position="74"/>
        <end position="96"/>
    </location>
</feature>
<dbReference type="PROSITE" id="PS00216">
    <property type="entry name" value="SUGAR_TRANSPORT_1"/>
    <property type="match status" value="1"/>
</dbReference>
<dbReference type="InterPro" id="IPR005829">
    <property type="entry name" value="Sugar_transporter_CS"/>
</dbReference>
<protein>
    <submittedName>
        <fullName evidence="7">MFS transporter</fullName>
    </submittedName>
</protein>
<organism evidence="7 8">
    <name type="scientific">Rhodococcus rhodochrous</name>
    <dbReference type="NCBI Taxonomy" id="1829"/>
    <lineage>
        <taxon>Bacteria</taxon>
        <taxon>Bacillati</taxon>
        <taxon>Actinomycetota</taxon>
        <taxon>Actinomycetes</taxon>
        <taxon>Mycobacteriales</taxon>
        <taxon>Nocardiaceae</taxon>
        <taxon>Rhodococcus</taxon>
    </lineage>
</organism>
<evidence type="ECO:0000256" key="3">
    <source>
        <dbReference type="ARBA" id="ARBA00022989"/>
    </source>
</evidence>
<sequence>MPAWRPSPRPTPPSTPRCSPVDLNALAYTAPAIREQWGLSIGQIGVATSAAFIGMFFGSIIGGRLADRFGRKRVCIGATLFYSLCSLLTAFSIGIVDLSIYRFRALTPVLGHAESSICWGSEMIFSHVTKELLGGVPAPGGRVVRVHAGRDDPRYRR</sequence>
<geneLocation type="plasmid" evidence="7 8">
    <name>pGD02.2.1</name>
</geneLocation>
<dbReference type="SUPFAM" id="SSF103473">
    <property type="entry name" value="MFS general substrate transporter"/>
    <property type="match status" value="1"/>
</dbReference>
<evidence type="ECO:0000256" key="5">
    <source>
        <dbReference type="SAM" id="Phobius"/>
    </source>
</evidence>
<feature type="transmembrane region" description="Helical" evidence="5">
    <location>
        <begin position="41"/>
        <end position="62"/>
    </location>
</feature>
<gene>
    <name evidence="7" type="ORF">KUM34_028235</name>
</gene>
<evidence type="ECO:0000313" key="8">
    <source>
        <dbReference type="Proteomes" id="UP001162740"/>
    </source>
</evidence>
<keyword evidence="3 5" id="KW-1133">Transmembrane helix</keyword>
<evidence type="ECO:0000256" key="2">
    <source>
        <dbReference type="ARBA" id="ARBA00022692"/>
    </source>
</evidence>
<dbReference type="EMBL" id="CP083975">
    <property type="protein sequence ID" value="UZF48244.1"/>
    <property type="molecule type" value="Genomic_DNA"/>
</dbReference>
<dbReference type="AlphaFoldDB" id="A0AA46X179"/>
<dbReference type="GO" id="GO:0005886">
    <property type="term" value="C:plasma membrane"/>
    <property type="evidence" value="ECO:0007669"/>
    <property type="project" value="UniProtKB-SubCell"/>
</dbReference>
<dbReference type="PANTHER" id="PTHR23508">
    <property type="entry name" value="CARBOXYLIC ACID TRANSPORTER PROTEIN HOMOLOG"/>
    <property type="match status" value="1"/>
</dbReference>
<dbReference type="InterPro" id="IPR011701">
    <property type="entry name" value="MFS"/>
</dbReference>
<evidence type="ECO:0000313" key="7">
    <source>
        <dbReference type="EMBL" id="UZF48244.1"/>
    </source>
</evidence>
<feature type="domain" description="Major facilitator superfamily (MFS) profile" evidence="6">
    <location>
        <begin position="1"/>
        <end position="157"/>
    </location>
</feature>
<keyword evidence="2 5" id="KW-0812">Transmembrane</keyword>
<dbReference type="Gene3D" id="1.20.1250.20">
    <property type="entry name" value="MFS general substrate transporter like domains"/>
    <property type="match status" value="1"/>
</dbReference>
<keyword evidence="7" id="KW-0614">Plasmid</keyword>
<dbReference type="PANTHER" id="PTHR23508:SF10">
    <property type="entry name" value="CARBOXYLIC ACID TRANSPORTER PROTEIN HOMOLOG"/>
    <property type="match status" value="1"/>
</dbReference>
<name>A0AA46X179_RHORH</name>